<dbReference type="Gene3D" id="2.30.110.10">
    <property type="entry name" value="Electron Transport, Fmn-binding Protein, Chain A"/>
    <property type="match status" value="1"/>
</dbReference>
<evidence type="ECO:0000313" key="3">
    <source>
        <dbReference type="Proteomes" id="UP000018159"/>
    </source>
</evidence>
<evidence type="ECO:0000259" key="1">
    <source>
        <dbReference type="Pfam" id="PF01243"/>
    </source>
</evidence>
<dbReference type="Pfam" id="PF01243">
    <property type="entry name" value="PNPOx_N"/>
    <property type="match status" value="1"/>
</dbReference>
<organism evidence="2 3">
    <name type="scientific">Candidatus Nitrosotenuis uzonensis</name>
    <dbReference type="NCBI Taxonomy" id="1407055"/>
    <lineage>
        <taxon>Archaea</taxon>
        <taxon>Nitrososphaerota</taxon>
        <taxon>Candidatus Nitrosotenuis</taxon>
    </lineage>
</organism>
<dbReference type="SUPFAM" id="SSF50475">
    <property type="entry name" value="FMN-binding split barrel"/>
    <property type="match status" value="1"/>
</dbReference>
<dbReference type="InterPro" id="IPR011576">
    <property type="entry name" value="Pyridox_Oxase_N"/>
</dbReference>
<keyword evidence="3" id="KW-1185">Reference proteome</keyword>
<name>V6AU89_9ARCH</name>
<dbReference type="Proteomes" id="UP000018159">
    <property type="component" value="Unassembled WGS sequence"/>
</dbReference>
<dbReference type="InterPro" id="IPR012349">
    <property type="entry name" value="Split_barrel_FMN-bd"/>
</dbReference>
<reference evidence="2 3" key="1">
    <citation type="journal article" date="2013" name="PLoS ONE">
        <title>Enrichment and Genome Sequence of the Group I.1a Ammonia-Oxidizing Archaeon ?Ca. Nitrosotenuis uzonensis? Representing a Clade Globally.</title>
        <authorList>
            <person name="Lebedeva E.V."/>
            <person name="Hatzenpichler R."/>
            <person name="Pelletier E."/>
            <person name="Schuster N."/>
            <person name="Hauzmayer S."/>
            <person name="Bulaev A."/>
            <person name="Grigor'eva N.V."/>
            <person name="Galushko A."/>
            <person name="Schmid M."/>
            <person name="Palatinszky M."/>
            <person name="Le Paslier D."/>
            <person name="Daims H."/>
            <person name="Wagner M."/>
        </authorList>
    </citation>
    <scope>NUCLEOTIDE SEQUENCE [LARGE SCALE GENOMIC DNA]</scope>
    <source>
        <strain evidence="2 3">N4</strain>
    </source>
</reference>
<feature type="domain" description="Pyridoxamine 5'-phosphate oxidase N-terminal" evidence="1">
    <location>
        <begin position="6"/>
        <end position="100"/>
    </location>
</feature>
<dbReference type="PANTHER" id="PTHR40660">
    <property type="entry name" value="5'-PHOSPHATE OXIDASE PUTATIVE DOMAIN-CONTAINING PROTEIN-RELATED"/>
    <property type="match status" value="1"/>
</dbReference>
<comment type="caution">
    <text evidence="2">The sequence shown here is derived from an EMBL/GenBank/DDBJ whole genome shotgun (WGS) entry which is preliminary data.</text>
</comment>
<proteinExistence type="predicted"/>
<dbReference type="STRING" id="1407055.NITUZ_40522"/>
<sequence>MMVKITDEIVQLIIREGNVVLVGSVDRLGNPNISPRYVMAILDDEKIVFADAFMNKTFANIRSWPKVTVAVVDKANRGGFQLKGDVEEVSDPDIVAQAAKKLKELGFPATNPIVWALGIKEVYSIKPSESSKNPLMSAYG</sequence>
<accession>V6AU89</accession>
<dbReference type="AlphaFoldDB" id="V6AU89"/>
<gene>
    <name evidence="2" type="ORF">NITUZ_40522</name>
</gene>
<dbReference type="PANTHER" id="PTHR40660:SF1">
    <property type="entry name" value="5'-PHOSPHATE OXIDASE PUTATIVE DOMAIN-CONTAINING PROTEIN-RELATED"/>
    <property type="match status" value="1"/>
</dbReference>
<protein>
    <submittedName>
        <fullName evidence="2">Pyridoxamine 5'-phosphate oxidase-related FMN-binding protein</fullName>
    </submittedName>
</protein>
<evidence type="ECO:0000313" key="2">
    <source>
        <dbReference type="EMBL" id="CDI06356.1"/>
    </source>
</evidence>
<dbReference type="EMBL" id="CBTY010000009">
    <property type="protein sequence ID" value="CDI06356.1"/>
    <property type="molecule type" value="Genomic_DNA"/>
</dbReference>